<accession>A0A654M153</accession>
<dbReference type="AlphaFoldDB" id="A0A654M153"/>
<dbReference type="KEGG" id="taa:NMY3_02122"/>
<name>A0A654M153_9ARCH</name>
<evidence type="ECO:0000313" key="1">
    <source>
        <dbReference type="EMBL" id="ALI36323.1"/>
    </source>
</evidence>
<gene>
    <name evidence="1" type="ORF">NMY3_02122</name>
</gene>
<dbReference type="EMBL" id="CP012850">
    <property type="protein sequence ID" value="ALI36323.1"/>
    <property type="molecule type" value="Genomic_DNA"/>
</dbReference>
<organism evidence="1 2">
    <name type="scientific">Candidatus Nitrosocosmicus oleophilus</name>
    <dbReference type="NCBI Taxonomy" id="1353260"/>
    <lineage>
        <taxon>Archaea</taxon>
        <taxon>Nitrososphaerota</taxon>
        <taxon>Nitrososphaeria</taxon>
        <taxon>Nitrososphaerales</taxon>
        <taxon>Nitrososphaeraceae</taxon>
        <taxon>Candidatus Nitrosocosmicus</taxon>
    </lineage>
</organism>
<keyword evidence="2" id="KW-1185">Reference proteome</keyword>
<dbReference type="Proteomes" id="UP000058925">
    <property type="component" value="Chromosome"/>
</dbReference>
<sequence length="88" mass="10471">MNFVVYEPMKFRLTHTQAELVELFNYIIVRRTFVPLNAFLTNGFIAVFLVTRAIANQIHVGCQIILYEGLMKHINRFILFMRKHKNQK</sequence>
<protein>
    <submittedName>
        <fullName evidence="1">Uncharacterized protein</fullName>
    </submittedName>
</protein>
<proteinExistence type="predicted"/>
<evidence type="ECO:0000313" key="2">
    <source>
        <dbReference type="Proteomes" id="UP000058925"/>
    </source>
</evidence>
<reference evidence="2" key="1">
    <citation type="submission" date="2015-10" db="EMBL/GenBank/DDBJ databases">
        <title>Niche specialization of a soil ammonia-oxidizing archaeon, Candidatus Nitrosocosmicus oleophilus.</title>
        <authorList>
            <person name="Jung M.-Y."/>
            <person name="Rhee S.-K."/>
        </authorList>
    </citation>
    <scope>NUCLEOTIDE SEQUENCE [LARGE SCALE GENOMIC DNA]</scope>
    <source>
        <strain evidence="2">MY3</strain>
    </source>
</reference>